<dbReference type="GO" id="GO:0070475">
    <property type="term" value="P:rRNA base methylation"/>
    <property type="evidence" value="ECO:0007669"/>
    <property type="project" value="TreeGrafter"/>
</dbReference>
<evidence type="ECO:0000256" key="3">
    <source>
        <dbReference type="ARBA" id="ARBA00012328"/>
    </source>
</evidence>
<comment type="subcellular location">
    <subcellularLocation>
        <location evidence="1 12">Cytoplasm</location>
    </subcellularLocation>
</comment>
<evidence type="ECO:0000259" key="13">
    <source>
        <dbReference type="Pfam" id="PF04452"/>
    </source>
</evidence>
<comment type="catalytic activity">
    <reaction evidence="11 12">
        <text>uridine(1498) in 16S rRNA + S-adenosyl-L-methionine = N(3)-methyluridine(1498) in 16S rRNA + S-adenosyl-L-homocysteine + H(+)</text>
        <dbReference type="Rhea" id="RHEA:42920"/>
        <dbReference type="Rhea" id="RHEA-COMP:10283"/>
        <dbReference type="Rhea" id="RHEA-COMP:10284"/>
        <dbReference type="ChEBI" id="CHEBI:15378"/>
        <dbReference type="ChEBI" id="CHEBI:57856"/>
        <dbReference type="ChEBI" id="CHEBI:59789"/>
        <dbReference type="ChEBI" id="CHEBI:65315"/>
        <dbReference type="ChEBI" id="CHEBI:74502"/>
        <dbReference type="EC" id="2.1.1.193"/>
    </reaction>
</comment>
<keyword evidence="8 12" id="KW-0808">Transferase</keyword>
<evidence type="ECO:0000256" key="10">
    <source>
        <dbReference type="ARBA" id="ARBA00025699"/>
    </source>
</evidence>
<comment type="similarity">
    <text evidence="2 12">Belongs to the RNA methyltransferase RsmE family.</text>
</comment>
<dbReference type="CDD" id="cd18084">
    <property type="entry name" value="RsmE-like"/>
    <property type="match status" value="1"/>
</dbReference>
<reference evidence="15" key="1">
    <citation type="submission" date="2022-07" db="EMBL/GenBank/DDBJ databases">
        <title>Alkalimarinus sp. nov., isolated from gut of a Alitta virens.</title>
        <authorList>
            <person name="Yang A.I."/>
            <person name="Shin N.-R."/>
        </authorList>
    </citation>
    <scope>NUCLEOTIDE SEQUENCE</scope>
    <source>
        <strain evidence="15">FA028</strain>
    </source>
</reference>
<dbReference type="Gene3D" id="3.40.1280.10">
    <property type="match status" value="1"/>
</dbReference>
<keyword evidence="7 12" id="KW-0489">Methyltransferase</keyword>
<feature type="domain" description="Ribosomal RNA small subunit methyltransferase E methyltransferase" evidence="13">
    <location>
        <begin position="75"/>
        <end position="236"/>
    </location>
</feature>
<keyword evidence="6 12" id="KW-0698">rRNA processing</keyword>
<feature type="domain" description="Ribosomal RNA small subunit methyltransferase E PUA-like" evidence="14">
    <location>
        <begin position="20"/>
        <end position="67"/>
    </location>
</feature>
<comment type="function">
    <text evidence="10 12">Specifically methylates the N3 position of the uracil ring of uridine 1498 (m3U1498) in 16S rRNA. Acts on the fully assembled 30S ribosomal subunit.</text>
</comment>
<proteinExistence type="inferred from homology"/>
<gene>
    <name evidence="15" type="ORF">NNL22_11765</name>
</gene>
<evidence type="ECO:0000256" key="8">
    <source>
        <dbReference type="ARBA" id="ARBA00022679"/>
    </source>
</evidence>
<name>A0A9E8KNI3_9ALTE</name>
<sequence length="244" mass="26792">MRIPRIYSAGDLAENTSAELDAAASNHVGKVLRMKPGQSLILFNGSGVDYTATITCVTKKHVIASIESATEIPSESPLATHIGQVMSRGDRMDYMIQKSTELGATEITPLTSERCEVKLKGDREEKRVKQWQQIAISAAEQCGRSKVPLIHPITSVDDWVDNKPEDSLGLVLHHRTTQQLTGIDKPQRVCLLIGPEGGLSEAEIESAINKQFIATTFGPRVFRTETAPVAALSVLQWLWGDFNR</sequence>
<evidence type="ECO:0000313" key="15">
    <source>
        <dbReference type="EMBL" id="UZW73714.1"/>
    </source>
</evidence>
<evidence type="ECO:0000256" key="5">
    <source>
        <dbReference type="ARBA" id="ARBA00022490"/>
    </source>
</evidence>
<keyword evidence="5 12" id="KW-0963">Cytoplasm</keyword>
<dbReference type="GO" id="GO:0005737">
    <property type="term" value="C:cytoplasm"/>
    <property type="evidence" value="ECO:0007669"/>
    <property type="project" value="UniProtKB-SubCell"/>
</dbReference>
<dbReference type="RefSeq" id="WP_251809855.1">
    <property type="nucleotide sequence ID" value="NZ_CP101527.1"/>
</dbReference>
<dbReference type="EMBL" id="CP101527">
    <property type="protein sequence ID" value="UZW73714.1"/>
    <property type="molecule type" value="Genomic_DNA"/>
</dbReference>
<dbReference type="Proteomes" id="UP001164472">
    <property type="component" value="Chromosome"/>
</dbReference>
<evidence type="ECO:0000259" key="14">
    <source>
        <dbReference type="Pfam" id="PF20260"/>
    </source>
</evidence>
<protein>
    <recommendedName>
        <fullName evidence="4 12">Ribosomal RNA small subunit methyltransferase E</fullName>
        <ecNumber evidence="3 12">2.1.1.193</ecNumber>
    </recommendedName>
</protein>
<dbReference type="Gene3D" id="2.40.240.20">
    <property type="entry name" value="Hypothetical PUA domain-like, domain 1"/>
    <property type="match status" value="1"/>
</dbReference>
<dbReference type="GO" id="GO:0070042">
    <property type="term" value="F:rRNA (uridine-N3-)-methyltransferase activity"/>
    <property type="evidence" value="ECO:0007669"/>
    <property type="project" value="TreeGrafter"/>
</dbReference>
<dbReference type="InterPro" id="IPR015947">
    <property type="entry name" value="PUA-like_sf"/>
</dbReference>
<dbReference type="PIRSF" id="PIRSF015601">
    <property type="entry name" value="MTase_slr0722"/>
    <property type="match status" value="1"/>
</dbReference>
<evidence type="ECO:0000256" key="7">
    <source>
        <dbReference type="ARBA" id="ARBA00022603"/>
    </source>
</evidence>
<dbReference type="InterPro" id="IPR046887">
    <property type="entry name" value="RsmE_PUA-like"/>
</dbReference>
<dbReference type="PANTHER" id="PTHR30027">
    <property type="entry name" value="RIBOSOMAL RNA SMALL SUBUNIT METHYLTRANSFERASE E"/>
    <property type="match status" value="1"/>
</dbReference>
<dbReference type="EC" id="2.1.1.193" evidence="3 12"/>
<dbReference type="Pfam" id="PF20260">
    <property type="entry name" value="PUA_4"/>
    <property type="match status" value="1"/>
</dbReference>
<dbReference type="InterPro" id="IPR029026">
    <property type="entry name" value="tRNA_m1G_MTases_N"/>
</dbReference>
<keyword evidence="16" id="KW-1185">Reference proteome</keyword>
<dbReference type="KEGG" id="asem:NNL22_11765"/>
<dbReference type="InterPro" id="IPR046886">
    <property type="entry name" value="RsmE_MTase_dom"/>
</dbReference>
<dbReference type="SUPFAM" id="SSF88697">
    <property type="entry name" value="PUA domain-like"/>
    <property type="match status" value="1"/>
</dbReference>
<evidence type="ECO:0000256" key="4">
    <source>
        <dbReference type="ARBA" id="ARBA00013673"/>
    </source>
</evidence>
<dbReference type="PANTHER" id="PTHR30027:SF3">
    <property type="entry name" value="16S RRNA (URACIL(1498)-N(3))-METHYLTRANSFERASE"/>
    <property type="match status" value="1"/>
</dbReference>
<evidence type="ECO:0000256" key="6">
    <source>
        <dbReference type="ARBA" id="ARBA00022552"/>
    </source>
</evidence>
<evidence type="ECO:0000256" key="1">
    <source>
        <dbReference type="ARBA" id="ARBA00004496"/>
    </source>
</evidence>
<dbReference type="InterPro" id="IPR029028">
    <property type="entry name" value="Alpha/beta_knot_MTases"/>
</dbReference>
<dbReference type="InterPro" id="IPR006700">
    <property type="entry name" value="RsmE"/>
</dbReference>
<dbReference type="AlphaFoldDB" id="A0A9E8KNI3"/>
<dbReference type="NCBIfam" id="NF008692">
    <property type="entry name" value="PRK11713.1-5"/>
    <property type="match status" value="1"/>
</dbReference>
<evidence type="ECO:0000256" key="9">
    <source>
        <dbReference type="ARBA" id="ARBA00022691"/>
    </source>
</evidence>
<keyword evidence="9 12" id="KW-0949">S-adenosyl-L-methionine</keyword>
<evidence type="ECO:0000313" key="16">
    <source>
        <dbReference type="Proteomes" id="UP001164472"/>
    </source>
</evidence>
<evidence type="ECO:0000256" key="12">
    <source>
        <dbReference type="PIRNR" id="PIRNR015601"/>
    </source>
</evidence>
<accession>A0A9E8KNI3</accession>
<dbReference type="SUPFAM" id="SSF75217">
    <property type="entry name" value="alpha/beta knot"/>
    <property type="match status" value="1"/>
</dbReference>
<dbReference type="NCBIfam" id="TIGR00046">
    <property type="entry name" value="RsmE family RNA methyltransferase"/>
    <property type="match status" value="1"/>
</dbReference>
<evidence type="ECO:0000256" key="2">
    <source>
        <dbReference type="ARBA" id="ARBA00005528"/>
    </source>
</evidence>
<organism evidence="15 16">
    <name type="scientific">Alkalimarinus sediminis</name>
    <dbReference type="NCBI Taxonomy" id="1632866"/>
    <lineage>
        <taxon>Bacteria</taxon>
        <taxon>Pseudomonadati</taxon>
        <taxon>Pseudomonadota</taxon>
        <taxon>Gammaproteobacteria</taxon>
        <taxon>Alteromonadales</taxon>
        <taxon>Alteromonadaceae</taxon>
        <taxon>Alkalimarinus</taxon>
    </lineage>
</organism>
<dbReference type="Pfam" id="PF04452">
    <property type="entry name" value="Methyltrans_RNA"/>
    <property type="match status" value="1"/>
</dbReference>
<evidence type="ECO:0000256" key="11">
    <source>
        <dbReference type="ARBA" id="ARBA00047944"/>
    </source>
</evidence>